<keyword evidence="1" id="KW-0812">Transmembrane</keyword>
<organism evidence="2 3">
    <name type="scientific">Compostibacillus humi</name>
    <dbReference type="NCBI Taxonomy" id="1245525"/>
    <lineage>
        <taxon>Bacteria</taxon>
        <taxon>Bacillati</taxon>
        <taxon>Bacillota</taxon>
        <taxon>Bacilli</taxon>
        <taxon>Bacillales</taxon>
        <taxon>Bacillaceae</taxon>
        <taxon>Compostibacillus</taxon>
    </lineage>
</organism>
<feature type="transmembrane region" description="Helical" evidence="1">
    <location>
        <begin position="165"/>
        <end position="186"/>
    </location>
</feature>
<name>A0A8J2TN49_9BACI</name>
<dbReference type="RefSeq" id="WP_188392464.1">
    <property type="nucleotide sequence ID" value="NZ_BMEV01000041.1"/>
</dbReference>
<dbReference type="EMBL" id="BMEV01000041">
    <property type="protein sequence ID" value="GFZ80516.1"/>
    <property type="molecule type" value="Genomic_DNA"/>
</dbReference>
<keyword evidence="1" id="KW-0472">Membrane</keyword>
<evidence type="ECO:0000313" key="2">
    <source>
        <dbReference type="EMBL" id="GFZ80516.1"/>
    </source>
</evidence>
<feature type="transmembrane region" description="Helical" evidence="1">
    <location>
        <begin position="193"/>
        <end position="211"/>
    </location>
</feature>
<dbReference type="AlphaFoldDB" id="A0A8J2TN49"/>
<reference evidence="2" key="2">
    <citation type="submission" date="2020-09" db="EMBL/GenBank/DDBJ databases">
        <authorList>
            <person name="Sun Q."/>
            <person name="Zhou Y."/>
        </authorList>
    </citation>
    <scope>NUCLEOTIDE SEQUENCE</scope>
    <source>
        <strain evidence="2">CGMCC 1.12360</strain>
    </source>
</reference>
<sequence>MARKAVYSKVAADMFIVQMSWTFWFLGILLAVQIIKMVIGGFQENGTDPYFNSVFIAANVYMLIIGIISIYFLPYYVENGVTRKDYFKGTFLALCGLSVAIPVIAICISTLENLILGNIVQFRDMDIVNSVAAKIDINSNIIGEVISGVVQSVILPPYISPESSWILAIAVFSLNIFMYYLLGWMISASFYRYNVITGLLFIGFSIIILLVRDGLLRTSLNLPVPSRYYIFESLPASILLLGVAILIVIAAVVIRQFTKDVAIKM</sequence>
<evidence type="ECO:0000256" key="1">
    <source>
        <dbReference type="SAM" id="Phobius"/>
    </source>
</evidence>
<accession>A0A8J2TN49</accession>
<evidence type="ECO:0000313" key="3">
    <source>
        <dbReference type="Proteomes" id="UP000602050"/>
    </source>
</evidence>
<reference evidence="2" key="1">
    <citation type="journal article" date="2014" name="Int. J. Syst. Evol. Microbiol.">
        <title>Complete genome sequence of Corynebacterium casei LMG S-19264T (=DSM 44701T), isolated from a smear-ripened cheese.</title>
        <authorList>
            <consortium name="US DOE Joint Genome Institute (JGI-PGF)"/>
            <person name="Walter F."/>
            <person name="Albersmeier A."/>
            <person name="Kalinowski J."/>
            <person name="Ruckert C."/>
        </authorList>
    </citation>
    <scope>NUCLEOTIDE SEQUENCE</scope>
    <source>
        <strain evidence="2">CGMCC 1.12360</strain>
    </source>
</reference>
<feature type="transmembrane region" description="Helical" evidence="1">
    <location>
        <begin position="89"/>
        <end position="111"/>
    </location>
</feature>
<feature type="transmembrane region" description="Helical" evidence="1">
    <location>
        <begin position="231"/>
        <end position="254"/>
    </location>
</feature>
<feature type="transmembrane region" description="Helical" evidence="1">
    <location>
        <begin position="21"/>
        <end position="42"/>
    </location>
</feature>
<dbReference type="Proteomes" id="UP000602050">
    <property type="component" value="Unassembled WGS sequence"/>
</dbReference>
<feature type="transmembrane region" description="Helical" evidence="1">
    <location>
        <begin position="54"/>
        <end position="77"/>
    </location>
</feature>
<gene>
    <name evidence="2" type="ORF">GCM10010978_22050</name>
</gene>
<proteinExistence type="predicted"/>
<protein>
    <submittedName>
        <fullName evidence="2">Uncharacterized protein</fullName>
    </submittedName>
</protein>
<comment type="caution">
    <text evidence="2">The sequence shown here is derived from an EMBL/GenBank/DDBJ whole genome shotgun (WGS) entry which is preliminary data.</text>
</comment>
<keyword evidence="1" id="KW-1133">Transmembrane helix</keyword>
<keyword evidence="3" id="KW-1185">Reference proteome</keyword>